<keyword evidence="7 12" id="KW-0067">ATP-binding</keyword>
<dbReference type="AlphaFoldDB" id="A0A9X9X861"/>
<dbReference type="Proteomes" id="UP001138709">
    <property type="component" value="Unassembled WGS sequence"/>
</dbReference>
<evidence type="ECO:0000256" key="10">
    <source>
        <dbReference type="SAM" id="MobiDB-lite"/>
    </source>
</evidence>
<dbReference type="NCBIfam" id="NF007739">
    <property type="entry name" value="PRK10419.1"/>
    <property type="match status" value="2"/>
</dbReference>
<protein>
    <submittedName>
        <fullName evidence="12">ABC transporter ATP-binding protein</fullName>
    </submittedName>
</protein>
<feature type="domain" description="ABC transporter" evidence="11">
    <location>
        <begin position="57"/>
        <end position="307"/>
    </location>
</feature>
<dbReference type="GO" id="GO:0005524">
    <property type="term" value="F:ATP binding"/>
    <property type="evidence" value="ECO:0007669"/>
    <property type="project" value="UniProtKB-KW"/>
</dbReference>
<dbReference type="InterPro" id="IPR003439">
    <property type="entry name" value="ABC_transporter-like_ATP-bd"/>
</dbReference>
<dbReference type="Pfam" id="PF08352">
    <property type="entry name" value="oligo_HPY"/>
    <property type="match status" value="2"/>
</dbReference>
<feature type="region of interest" description="Disordered" evidence="10">
    <location>
        <begin position="310"/>
        <end position="337"/>
    </location>
</feature>
<feature type="domain" description="ABC transporter" evidence="11">
    <location>
        <begin position="342"/>
        <end position="584"/>
    </location>
</feature>
<keyword evidence="9" id="KW-0472">Membrane</keyword>
<evidence type="ECO:0000256" key="2">
    <source>
        <dbReference type="ARBA" id="ARBA00005417"/>
    </source>
</evidence>
<comment type="similarity">
    <text evidence="2">Belongs to the ABC transporter superfamily.</text>
</comment>
<evidence type="ECO:0000313" key="13">
    <source>
        <dbReference type="Proteomes" id="UP001138709"/>
    </source>
</evidence>
<dbReference type="SUPFAM" id="SSF52540">
    <property type="entry name" value="P-loop containing nucleoside triphosphate hydrolases"/>
    <property type="match status" value="2"/>
</dbReference>
<dbReference type="GO" id="GO:0015833">
    <property type="term" value="P:peptide transport"/>
    <property type="evidence" value="ECO:0007669"/>
    <property type="project" value="InterPro"/>
</dbReference>
<evidence type="ECO:0000256" key="3">
    <source>
        <dbReference type="ARBA" id="ARBA00022448"/>
    </source>
</evidence>
<accession>A0A9X9X861</accession>
<dbReference type="EMBL" id="JAAEDL010000004">
    <property type="protein sequence ID" value="MBR0679897.1"/>
    <property type="molecule type" value="Genomic_DNA"/>
</dbReference>
<dbReference type="NCBIfam" id="NF008453">
    <property type="entry name" value="PRK11308.1"/>
    <property type="match status" value="2"/>
</dbReference>
<dbReference type="PROSITE" id="PS00211">
    <property type="entry name" value="ABC_TRANSPORTER_1"/>
    <property type="match status" value="2"/>
</dbReference>
<reference evidence="12" key="1">
    <citation type="submission" date="2020-01" db="EMBL/GenBank/DDBJ databases">
        <authorList>
            <person name="Rat A."/>
        </authorList>
    </citation>
    <scope>NUCLEOTIDE SEQUENCE</scope>
    <source>
        <strain evidence="12">LMG 31228</strain>
    </source>
</reference>
<comment type="subcellular location">
    <subcellularLocation>
        <location evidence="1">Cell inner membrane</location>
        <topology evidence="1">Peripheral membrane protein</topology>
    </subcellularLocation>
</comment>
<dbReference type="InterPro" id="IPR050388">
    <property type="entry name" value="ABC_Ni/Peptide_Import"/>
</dbReference>
<gene>
    <name evidence="12" type="ORF">GXW74_05315</name>
</gene>
<dbReference type="PANTHER" id="PTHR43297">
    <property type="entry name" value="OLIGOPEPTIDE TRANSPORT ATP-BINDING PROTEIN APPD"/>
    <property type="match status" value="1"/>
</dbReference>
<dbReference type="InterPro" id="IPR003593">
    <property type="entry name" value="AAA+_ATPase"/>
</dbReference>
<comment type="caution">
    <text evidence="12">The sequence shown here is derived from an EMBL/GenBank/DDBJ whole genome shotgun (WGS) entry which is preliminary data.</text>
</comment>
<dbReference type="GO" id="GO:0005886">
    <property type="term" value="C:plasma membrane"/>
    <property type="evidence" value="ECO:0007669"/>
    <property type="project" value="UniProtKB-SubCell"/>
</dbReference>
<keyword evidence="3" id="KW-0813">Transport</keyword>
<dbReference type="Gene3D" id="3.40.50.300">
    <property type="entry name" value="P-loop containing nucleotide triphosphate hydrolases"/>
    <property type="match status" value="2"/>
</dbReference>
<dbReference type="GO" id="GO:0055085">
    <property type="term" value="P:transmembrane transport"/>
    <property type="evidence" value="ECO:0007669"/>
    <property type="project" value="UniProtKB-ARBA"/>
</dbReference>
<dbReference type="Pfam" id="PF00005">
    <property type="entry name" value="ABC_tran"/>
    <property type="match status" value="2"/>
</dbReference>
<dbReference type="InterPro" id="IPR027417">
    <property type="entry name" value="P-loop_NTPase"/>
</dbReference>
<sequence length="598" mass="64871">MGDHGGGGRALHHLRPVVAGRLPRLHADAGRALLQPAGGWAEGHPRPADAHVIPPLLQVEDLHVEFATRRGRVQAVRGVSLDLLPGATLGIVGESGSGKSVTAYAVTRLLDRAGRISSGRILFRDQDLTRASEGDMRALRGGAISMIFQNPRSALNPIRSVGRQLMDALGAHQDLSGRERRDRALDLLRDVLIRDPERRFEAYPHELSGGMCQRVMIAMAVACDPALLIADEPTTGLDVTTQKTVMDLLARLTAERNMGMILITHDLGLAVQYCGDVAVMQEGQVVERAPAATLFRAPRHAYTRRLVAASPTPRSTVQDLVGEPPRPPPPPRPQAAGTPLLLEVRDLVKRYAGFAAVDGVSFSIRPGESLGLVGESGSGKSTISRLICRLIDRSEGTILFDGQDVGGIPARDFHANPLRREIQIVFQDPHDSLNPRYNAFDCIAHPLKRMLGLRDGAKLRARVEECARRAGLPTELLTRFPHQLSGGQKARIGIARAIAARPKLLVLDEPTAALDVSVQAVILKLLDDLRREEGLAFLFVSHDLNVVRMMCERTIVLQQGRIIEEGDSRALFAAPCADYTRELLAAIPHFDPAPALAG</sequence>
<dbReference type="SMART" id="SM00382">
    <property type="entry name" value="AAA"/>
    <property type="match status" value="2"/>
</dbReference>
<evidence type="ECO:0000256" key="6">
    <source>
        <dbReference type="ARBA" id="ARBA00022741"/>
    </source>
</evidence>
<dbReference type="PANTHER" id="PTHR43297:SF14">
    <property type="entry name" value="ATPASE AAA-TYPE CORE DOMAIN-CONTAINING PROTEIN"/>
    <property type="match status" value="1"/>
</dbReference>
<keyword evidence="5" id="KW-0997">Cell inner membrane</keyword>
<dbReference type="PROSITE" id="PS50893">
    <property type="entry name" value="ABC_TRANSPORTER_2"/>
    <property type="match status" value="2"/>
</dbReference>
<evidence type="ECO:0000259" key="11">
    <source>
        <dbReference type="PROSITE" id="PS50893"/>
    </source>
</evidence>
<proteinExistence type="inferred from homology"/>
<feature type="compositionally biased region" description="Pro residues" evidence="10">
    <location>
        <begin position="324"/>
        <end position="333"/>
    </location>
</feature>
<dbReference type="InterPro" id="IPR017871">
    <property type="entry name" value="ABC_transporter-like_CS"/>
</dbReference>
<organism evidence="12 13">
    <name type="scientific">Neoroseomonas eburnea</name>
    <dbReference type="NCBI Taxonomy" id="1346889"/>
    <lineage>
        <taxon>Bacteria</taxon>
        <taxon>Pseudomonadati</taxon>
        <taxon>Pseudomonadota</taxon>
        <taxon>Alphaproteobacteria</taxon>
        <taxon>Acetobacterales</taxon>
        <taxon>Acetobacteraceae</taxon>
        <taxon>Neoroseomonas</taxon>
    </lineage>
</organism>
<dbReference type="GO" id="GO:0016887">
    <property type="term" value="F:ATP hydrolysis activity"/>
    <property type="evidence" value="ECO:0007669"/>
    <property type="project" value="InterPro"/>
</dbReference>
<evidence type="ECO:0000256" key="8">
    <source>
        <dbReference type="ARBA" id="ARBA00022967"/>
    </source>
</evidence>
<dbReference type="InterPro" id="IPR013563">
    <property type="entry name" value="Oligopep_ABC_C"/>
</dbReference>
<evidence type="ECO:0000256" key="9">
    <source>
        <dbReference type="ARBA" id="ARBA00023136"/>
    </source>
</evidence>
<name>A0A9X9X861_9PROT</name>
<evidence type="ECO:0000256" key="4">
    <source>
        <dbReference type="ARBA" id="ARBA00022475"/>
    </source>
</evidence>
<reference evidence="12" key="2">
    <citation type="journal article" date="2021" name="Syst. Appl. Microbiol.">
        <title>Roseomonas hellenica sp. nov., isolated from roots of wild-growing Alkanna tinctoria.</title>
        <authorList>
            <person name="Rat A."/>
            <person name="Naranjo H.D."/>
            <person name="Lebbe L."/>
            <person name="Cnockaert M."/>
            <person name="Krigas N."/>
            <person name="Grigoriadou K."/>
            <person name="Maloupa E."/>
            <person name="Willems A."/>
        </authorList>
    </citation>
    <scope>NUCLEOTIDE SEQUENCE</scope>
    <source>
        <strain evidence="12">LMG 31228</strain>
    </source>
</reference>
<dbReference type="CDD" id="cd03257">
    <property type="entry name" value="ABC_NikE_OppD_transporters"/>
    <property type="match status" value="2"/>
</dbReference>
<keyword evidence="13" id="KW-1185">Reference proteome</keyword>
<evidence type="ECO:0000256" key="1">
    <source>
        <dbReference type="ARBA" id="ARBA00004417"/>
    </source>
</evidence>
<keyword evidence="4" id="KW-1003">Cell membrane</keyword>
<dbReference type="FunFam" id="3.40.50.300:FF:000016">
    <property type="entry name" value="Oligopeptide ABC transporter ATP-binding component"/>
    <property type="match status" value="1"/>
</dbReference>
<keyword evidence="6" id="KW-0547">Nucleotide-binding</keyword>
<evidence type="ECO:0000256" key="7">
    <source>
        <dbReference type="ARBA" id="ARBA00022840"/>
    </source>
</evidence>
<evidence type="ECO:0000313" key="12">
    <source>
        <dbReference type="EMBL" id="MBR0679897.1"/>
    </source>
</evidence>
<evidence type="ECO:0000256" key="5">
    <source>
        <dbReference type="ARBA" id="ARBA00022519"/>
    </source>
</evidence>
<keyword evidence="8" id="KW-1278">Translocase</keyword>